<protein>
    <submittedName>
        <fullName evidence="6">Uncharacterized protein</fullName>
    </submittedName>
</protein>
<dbReference type="OMA" id="WNADGRH"/>
<dbReference type="GeneID" id="5231821"/>
<dbReference type="PROSITE" id="PS50294">
    <property type="entry name" value="WD_REPEATS_REGION"/>
    <property type="match status" value="2"/>
</dbReference>
<sequence>MANTDKNRNTAYFKQLTATVIRDKPLPGHTASSTEVIAISINNCGTRLIASRTDRTVRIWKLSHDKAIDPIVIEDAHTKAVESMSWNPTTEHSFATVGRDEFIKIWNCSGKPEKVVKTSSTSLKLVRYSADGELLVAIDRERNLLVYAVTKGFELVCLIKIEEHVYDLQWFNYKHEFFIVALHDGSLRLYKVHDYSNESIDSNENKNGNENQRENGSSNGSSDGSSDVYVNGSGNSYSEDRFDIELRKTLTGHRSSATSVAISPTGREFAVGVSEGIISVWQTSSMMNEYVIADIDEVVASLDFSRDGGYIAVSFDKDSNSMIYSTDERTKLFEVPNSLSGNMTFSSICWYPTKTAFAYSSDHGTTITLMNKPDSSERKHSAPSRPSRRN</sequence>
<dbReference type="PANTHER" id="PTHR22839:SF0">
    <property type="entry name" value="THO COMPLEX SUBUNIT 3"/>
    <property type="match status" value="1"/>
</dbReference>
<feature type="repeat" description="WD" evidence="4">
    <location>
        <begin position="74"/>
        <end position="107"/>
    </location>
</feature>
<dbReference type="VEuPathDB" id="FungiDB:LELG_03777"/>
<dbReference type="FunCoup" id="A5E2E0">
    <property type="interactions" value="670"/>
</dbReference>
<dbReference type="InterPro" id="IPR015943">
    <property type="entry name" value="WD40/YVTN_repeat-like_dom_sf"/>
</dbReference>
<dbReference type="PANTHER" id="PTHR22839">
    <property type="entry name" value="THO COMPLEX SUBUNIT 3 THO3"/>
    <property type="match status" value="1"/>
</dbReference>
<dbReference type="STRING" id="379508.A5E2E0"/>
<feature type="compositionally biased region" description="Polar residues" evidence="5">
    <location>
        <begin position="200"/>
        <end position="210"/>
    </location>
</feature>
<keyword evidence="2" id="KW-0677">Repeat</keyword>
<feature type="repeat" description="WD" evidence="4">
    <location>
        <begin position="250"/>
        <end position="291"/>
    </location>
</feature>
<reference evidence="6 7" key="1">
    <citation type="journal article" date="2009" name="Nature">
        <title>Evolution of pathogenicity and sexual reproduction in eight Candida genomes.</title>
        <authorList>
            <person name="Butler G."/>
            <person name="Rasmussen M.D."/>
            <person name="Lin M.F."/>
            <person name="Santos M.A."/>
            <person name="Sakthikumar S."/>
            <person name="Munro C.A."/>
            <person name="Rheinbay E."/>
            <person name="Grabherr M."/>
            <person name="Forche A."/>
            <person name="Reedy J.L."/>
            <person name="Agrafioti I."/>
            <person name="Arnaud M.B."/>
            <person name="Bates S."/>
            <person name="Brown A.J."/>
            <person name="Brunke S."/>
            <person name="Costanzo M.C."/>
            <person name="Fitzpatrick D.A."/>
            <person name="de Groot P.W."/>
            <person name="Harris D."/>
            <person name="Hoyer L.L."/>
            <person name="Hube B."/>
            <person name="Klis F.M."/>
            <person name="Kodira C."/>
            <person name="Lennard N."/>
            <person name="Logue M.E."/>
            <person name="Martin R."/>
            <person name="Neiman A.M."/>
            <person name="Nikolaou E."/>
            <person name="Quail M.A."/>
            <person name="Quinn J."/>
            <person name="Santos M.C."/>
            <person name="Schmitzberger F.F."/>
            <person name="Sherlock G."/>
            <person name="Shah P."/>
            <person name="Silverstein K.A."/>
            <person name="Skrzypek M.S."/>
            <person name="Soll D."/>
            <person name="Staggs R."/>
            <person name="Stansfield I."/>
            <person name="Stumpf M.P."/>
            <person name="Sudbery P.E."/>
            <person name="Srikantha T."/>
            <person name="Zeng Q."/>
            <person name="Berman J."/>
            <person name="Berriman M."/>
            <person name="Heitman J."/>
            <person name="Gow N.A."/>
            <person name="Lorenz M.C."/>
            <person name="Birren B.W."/>
            <person name="Kellis M."/>
            <person name="Cuomo C.A."/>
        </authorList>
    </citation>
    <scope>NUCLEOTIDE SEQUENCE [LARGE SCALE GENOMIC DNA]</scope>
    <source>
        <strain evidence="7">ATCC 11503 / BCRC 21390 / CBS 2605 / JCM 1781 / NBRC 1676 / NRRL YB-4239</strain>
    </source>
</reference>
<evidence type="ECO:0000256" key="3">
    <source>
        <dbReference type="ARBA" id="ARBA00046343"/>
    </source>
</evidence>
<evidence type="ECO:0000256" key="1">
    <source>
        <dbReference type="ARBA" id="ARBA00022574"/>
    </source>
</evidence>
<dbReference type="eggNOG" id="KOG1407">
    <property type="taxonomic scope" value="Eukaryota"/>
</dbReference>
<keyword evidence="7" id="KW-1185">Reference proteome</keyword>
<dbReference type="SMART" id="SM00320">
    <property type="entry name" value="WD40"/>
    <property type="match status" value="6"/>
</dbReference>
<keyword evidence="1 4" id="KW-0853">WD repeat</keyword>
<dbReference type="Pfam" id="PF00400">
    <property type="entry name" value="WD40"/>
    <property type="match status" value="3"/>
</dbReference>
<evidence type="ECO:0000256" key="5">
    <source>
        <dbReference type="SAM" id="MobiDB-lite"/>
    </source>
</evidence>
<comment type="similarity">
    <text evidence="3">Belongs to the THOC3 family.</text>
</comment>
<feature type="region of interest" description="Disordered" evidence="5">
    <location>
        <begin position="368"/>
        <end position="390"/>
    </location>
</feature>
<dbReference type="EMBL" id="CH981528">
    <property type="protein sequence ID" value="EDK45598.1"/>
    <property type="molecule type" value="Genomic_DNA"/>
</dbReference>
<gene>
    <name evidence="6" type="ORF">LELG_03777</name>
</gene>
<dbReference type="KEGG" id="lel:PVL30_004603"/>
<dbReference type="AlphaFoldDB" id="A5E2E0"/>
<evidence type="ECO:0000256" key="2">
    <source>
        <dbReference type="ARBA" id="ARBA00022737"/>
    </source>
</evidence>
<dbReference type="InterPro" id="IPR040132">
    <property type="entry name" value="Tex1/THOC3"/>
</dbReference>
<dbReference type="InParanoid" id="A5E2E0"/>
<evidence type="ECO:0000313" key="7">
    <source>
        <dbReference type="Proteomes" id="UP000001996"/>
    </source>
</evidence>
<dbReference type="PROSITE" id="PS50082">
    <property type="entry name" value="WD_REPEATS_2"/>
    <property type="match status" value="3"/>
</dbReference>
<name>A5E2E0_LODEL</name>
<feature type="compositionally biased region" description="Low complexity" evidence="5">
    <location>
        <begin position="215"/>
        <end position="230"/>
    </location>
</feature>
<dbReference type="InterPro" id="IPR036322">
    <property type="entry name" value="WD40_repeat_dom_sf"/>
</dbReference>
<dbReference type="GO" id="GO:0006406">
    <property type="term" value="P:mRNA export from nucleus"/>
    <property type="evidence" value="ECO:0007669"/>
    <property type="project" value="InterPro"/>
</dbReference>
<evidence type="ECO:0000256" key="4">
    <source>
        <dbReference type="PROSITE-ProRule" id="PRU00221"/>
    </source>
</evidence>
<dbReference type="GO" id="GO:0000445">
    <property type="term" value="C:THO complex part of transcription export complex"/>
    <property type="evidence" value="ECO:0007669"/>
    <property type="project" value="TreeGrafter"/>
</dbReference>
<accession>A5E2E0</accession>
<dbReference type="SUPFAM" id="SSF50978">
    <property type="entry name" value="WD40 repeat-like"/>
    <property type="match status" value="1"/>
</dbReference>
<dbReference type="HOGENOM" id="CLU_071878_0_0_1"/>
<dbReference type="OrthoDB" id="340259at2759"/>
<evidence type="ECO:0000313" key="6">
    <source>
        <dbReference type="EMBL" id="EDK45598.1"/>
    </source>
</evidence>
<feature type="repeat" description="WD" evidence="4">
    <location>
        <begin position="29"/>
        <end position="70"/>
    </location>
</feature>
<proteinExistence type="inferred from homology"/>
<dbReference type="InterPro" id="IPR001680">
    <property type="entry name" value="WD40_rpt"/>
</dbReference>
<dbReference type="Gene3D" id="2.130.10.10">
    <property type="entry name" value="YVTN repeat-like/Quinoprotein amine dehydrogenase"/>
    <property type="match status" value="2"/>
</dbReference>
<organism evidence="6 7">
    <name type="scientific">Lodderomyces elongisporus (strain ATCC 11503 / CBS 2605 / JCM 1781 / NBRC 1676 / NRRL YB-4239)</name>
    <name type="common">Yeast</name>
    <name type="synonym">Saccharomyces elongisporus</name>
    <dbReference type="NCBI Taxonomy" id="379508"/>
    <lineage>
        <taxon>Eukaryota</taxon>
        <taxon>Fungi</taxon>
        <taxon>Dikarya</taxon>
        <taxon>Ascomycota</taxon>
        <taxon>Saccharomycotina</taxon>
        <taxon>Pichiomycetes</taxon>
        <taxon>Debaryomycetaceae</taxon>
        <taxon>Candida/Lodderomyces clade</taxon>
        <taxon>Lodderomyces</taxon>
    </lineage>
</organism>
<feature type="region of interest" description="Disordered" evidence="5">
    <location>
        <begin position="200"/>
        <end position="230"/>
    </location>
</feature>
<dbReference type="Proteomes" id="UP000001996">
    <property type="component" value="Unassembled WGS sequence"/>
</dbReference>